<dbReference type="EMBL" id="JACHIG010000001">
    <property type="protein sequence ID" value="MBB5031493.1"/>
    <property type="molecule type" value="Genomic_DNA"/>
</dbReference>
<reference evidence="3 4" key="1">
    <citation type="submission" date="2020-08" db="EMBL/GenBank/DDBJ databases">
        <title>Genomic Encyclopedia of Type Strains, Phase IV (KMG-IV): sequencing the most valuable type-strain genomes for metagenomic binning, comparative biology and taxonomic classification.</title>
        <authorList>
            <person name="Goeker M."/>
        </authorList>
    </citation>
    <scope>NUCLEOTIDE SEQUENCE [LARGE SCALE GENOMIC DNA]</scope>
    <source>
        <strain evidence="3 4">DSM 12252</strain>
    </source>
</reference>
<feature type="chain" id="PRO_5031574515" evidence="2">
    <location>
        <begin position="25"/>
        <end position="413"/>
    </location>
</feature>
<keyword evidence="4" id="KW-1185">Reference proteome</keyword>
<dbReference type="RefSeq" id="WP_184338411.1">
    <property type="nucleotide sequence ID" value="NZ_JACHIG010000001.1"/>
</dbReference>
<proteinExistence type="predicted"/>
<protein>
    <submittedName>
        <fullName evidence="3">Uncharacterized protein</fullName>
    </submittedName>
</protein>
<feature type="signal peptide" evidence="2">
    <location>
        <begin position="1"/>
        <end position="24"/>
    </location>
</feature>
<comment type="caution">
    <text evidence="3">The sequence shown here is derived from an EMBL/GenBank/DDBJ whole genome shotgun (WGS) entry which is preliminary data.</text>
</comment>
<dbReference type="AlphaFoldDB" id="A0A7W7Y8B1"/>
<evidence type="ECO:0000313" key="4">
    <source>
        <dbReference type="Proteomes" id="UP000590740"/>
    </source>
</evidence>
<organism evidence="3 4">
    <name type="scientific">Prosthecobacter vanneervenii</name>
    <dbReference type="NCBI Taxonomy" id="48466"/>
    <lineage>
        <taxon>Bacteria</taxon>
        <taxon>Pseudomonadati</taxon>
        <taxon>Verrucomicrobiota</taxon>
        <taxon>Verrucomicrobiia</taxon>
        <taxon>Verrucomicrobiales</taxon>
        <taxon>Verrucomicrobiaceae</taxon>
        <taxon>Prosthecobacter</taxon>
    </lineage>
</organism>
<evidence type="ECO:0000313" key="3">
    <source>
        <dbReference type="EMBL" id="MBB5031493.1"/>
    </source>
</evidence>
<feature type="region of interest" description="Disordered" evidence="1">
    <location>
        <begin position="166"/>
        <end position="185"/>
    </location>
</feature>
<evidence type="ECO:0000256" key="2">
    <source>
        <dbReference type="SAM" id="SignalP"/>
    </source>
</evidence>
<sequence>MPVRTLHLLALLLLLHLGASPARAASRFARGFVIYKTALSDQPAHYQGTLYLSEDTSGPIWLQYDIGQTKPFYLARQMYVTDIKFGLLFEADFTTPQHVQRCREIQAQLAAAARQSPLLTSAVTAATKAIQTEIDHYEKDKLVRLNGVWTDRRQYDALTEAQQKARQQEEARRIQEEADRRAQEEKDRAAFAAMAQDDTIRQAHYTRAYTSIPVQNLLATLAPLLKTSAAILADQASLPVPSPSAADLADSITLPTLPEAPTIDSRLRIIAPPPATGTPPSSETLADTSTDTAPALLTLHDQSHTHTLIAQACLYLESTGPDQPLLPSSQAEYTALRHILDTYHPDICAALPDVIAATTILHTLKDAVANDKSTPYTRRDIPGYTVLYDVFSPDPHPTRHLRLIIITLTPVKQ</sequence>
<accession>A0A7W7Y8B1</accession>
<name>A0A7W7Y8B1_9BACT</name>
<dbReference type="Proteomes" id="UP000590740">
    <property type="component" value="Unassembled WGS sequence"/>
</dbReference>
<evidence type="ECO:0000256" key="1">
    <source>
        <dbReference type="SAM" id="MobiDB-lite"/>
    </source>
</evidence>
<gene>
    <name evidence="3" type="ORF">HNQ65_001047</name>
</gene>
<keyword evidence="2" id="KW-0732">Signal</keyword>